<dbReference type="InterPro" id="IPR017937">
    <property type="entry name" value="Thioredoxin_CS"/>
</dbReference>
<comment type="similarity">
    <text evidence="1 7">Belongs to the thioredoxin family.</text>
</comment>
<keyword evidence="12" id="KW-1185">Reference proteome</keyword>
<dbReference type="PRINTS" id="PR00421">
    <property type="entry name" value="THIOREDOXIN"/>
</dbReference>
<dbReference type="RefSeq" id="WP_120523852.1">
    <property type="nucleotide sequence ID" value="NZ_JABFJV010000010.1"/>
</dbReference>
<evidence type="ECO:0000256" key="4">
    <source>
        <dbReference type="ARBA" id="ARBA00023157"/>
    </source>
</evidence>
<evidence type="ECO:0000256" key="3">
    <source>
        <dbReference type="ARBA" id="ARBA00022982"/>
    </source>
</evidence>
<feature type="site" description="Contributes to redox potential value" evidence="8">
    <location>
        <position position="34"/>
    </location>
</feature>
<dbReference type="Gene3D" id="3.40.30.10">
    <property type="entry name" value="Glutaredoxin"/>
    <property type="match status" value="1"/>
</dbReference>
<dbReference type="GO" id="GO:0015035">
    <property type="term" value="F:protein-disulfide reductase activity"/>
    <property type="evidence" value="ECO:0007669"/>
    <property type="project" value="UniProtKB-UniRule"/>
</dbReference>
<feature type="domain" description="Thioredoxin" evidence="10">
    <location>
        <begin position="1"/>
        <end position="108"/>
    </location>
</feature>
<evidence type="ECO:0000256" key="5">
    <source>
        <dbReference type="ARBA" id="ARBA00023284"/>
    </source>
</evidence>
<dbReference type="EMBL" id="JABFJV010000010">
    <property type="protein sequence ID" value="NOK32229.1"/>
    <property type="molecule type" value="Genomic_DNA"/>
</dbReference>
<evidence type="ECO:0000313" key="11">
    <source>
        <dbReference type="EMBL" id="NOK32229.1"/>
    </source>
</evidence>
<dbReference type="InterPro" id="IPR005746">
    <property type="entry name" value="Thioredoxin"/>
</dbReference>
<feature type="active site" description="Nucleophile" evidence="8">
    <location>
        <position position="36"/>
    </location>
</feature>
<dbReference type="PIRSF" id="PIRSF000077">
    <property type="entry name" value="Thioredoxin"/>
    <property type="match status" value="1"/>
</dbReference>
<comment type="caution">
    <text evidence="11">The sequence shown here is derived from an EMBL/GenBank/DDBJ whole genome shotgun (WGS) entry which is preliminary data.</text>
</comment>
<dbReference type="GO" id="GO:0005829">
    <property type="term" value="C:cytosol"/>
    <property type="evidence" value="ECO:0007669"/>
    <property type="project" value="TreeGrafter"/>
</dbReference>
<evidence type="ECO:0000256" key="7">
    <source>
        <dbReference type="PIRNR" id="PIRNR000077"/>
    </source>
</evidence>
<evidence type="ECO:0000256" key="8">
    <source>
        <dbReference type="PIRSR" id="PIRSR000077-1"/>
    </source>
</evidence>
<dbReference type="PANTHER" id="PTHR45663:SF11">
    <property type="entry name" value="GEO12009P1"/>
    <property type="match status" value="1"/>
</dbReference>
<keyword evidence="5 9" id="KW-0676">Redox-active center</keyword>
<feature type="site" description="Deprotonates C-terminal active site Cys" evidence="8">
    <location>
        <position position="27"/>
    </location>
</feature>
<reference evidence="11 12" key="1">
    <citation type="submission" date="2020-05" db="EMBL/GenBank/DDBJ databases">
        <authorList>
            <person name="Whitworth D."/>
        </authorList>
    </citation>
    <scope>NUCLEOTIDE SEQUENCE [LARGE SCALE GENOMIC DNA]</scope>
    <source>
        <strain evidence="11 12">AB043B</strain>
    </source>
</reference>
<dbReference type="AlphaFoldDB" id="A0A3A8IFJ3"/>
<sequence length="108" mass="11994">MAGNVIELGDAEFQREVLESQEPVLVDFTATWCPPCRVIAPVIDTLAAEYKGRMKMVKLNVDDHPRTPEQYGIRAMPTLLFFKGGKVVKQVVGAVPKAKLEEAVRQVL</sequence>
<keyword evidence="2" id="KW-0813">Transport</keyword>
<organism evidence="11 12">
    <name type="scientific">Corallococcus exercitus</name>
    <dbReference type="NCBI Taxonomy" id="2316736"/>
    <lineage>
        <taxon>Bacteria</taxon>
        <taxon>Pseudomonadati</taxon>
        <taxon>Myxococcota</taxon>
        <taxon>Myxococcia</taxon>
        <taxon>Myxococcales</taxon>
        <taxon>Cystobacterineae</taxon>
        <taxon>Myxococcaceae</taxon>
        <taxon>Corallococcus</taxon>
    </lineage>
</organism>
<keyword evidence="3" id="KW-0249">Electron transport</keyword>
<gene>
    <name evidence="11" type="primary">trxA</name>
    <name evidence="11" type="ORF">HMI49_03270</name>
</gene>
<dbReference type="OrthoDB" id="9790390at2"/>
<evidence type="ECO:0000256" key="9">
    <source>
        <dbReference type="PIRSR" id="PIRSR000077-4"/>
    </source>
</evidence>
<dbReference type="SUPFAM" id="SSF52833">
    <property type="entry name" value="Thioredoxin-like"/>
    <property type="match status" value="1"/>
</dbReference>
<feature type="active site" description="Nucleophile" evidence="8">
    <location>
        <position position="33"/>
    </location>
</feature>
<dbReference type="InterPro" id="IPR013766">
    <property type="entry name" value="Thioredoxin_domain"/>
</dbReference>
<dbReference type="GO" id="GO:0045454">
    <property type="term" value="P:cell redox homeostasis"/>
    <property type="evidence" value="ECO:0007669"/>
    <property type="project" value="TreeGrafter"/>
</dbReference>
<evidence type="ECO:0000259" key="10">
    <source>
        <dbReference type="PROSITE" id="PS51352"/>
    </source>
</evidence>
<feature type="site" description="Contributes to redox potential value" evidence="8">
    <location>
        <position position="35"/>
    </location>
</feature>
<dbReference type="FunFam" id="3.40.30.10:FF:000001">
    <property type="entry name" value="Thioredoxin"/>
    <property type="match status" value="1"/>
</dbReference>
<dbReference type="PROSITE" id="PS00194">
    <property type="entry name" value="THIOREDOXIN_1"/>
    <property type="match status" value="1"/>
</dbReference>
<protein>
    <recommendedName>
        <fullName evidence="6 7">Thioredoxin</fullName>
    </recommendedName>
</protein>
<keyword evidence="4 9" id="KW-1015">Disulfide bond</keyword>
<dbReference type="Proteomes" id="UP000563426">
    <property type="component" value="Unassembled WGS sequence"/>
</dbReference>
<dbReference type="PROSITE" id="PS51352">
    <property type="entry name" value="THIOREDOXIN_2"/>
    <property type="match status" value="1"/>
</dbReference>
<dbReference type="Pfam" id="PF00085">
    <property type="entry name" value="Thioredoxin"/>
    <property type="match status" value="1"/>
</dbReference>
<name>A0A3A8IFJ3_9BACT</name>
<proteinExistence type="inferred from homology"/>
<evidence type="ECO:0000256" key="6">
    <source>
        <dbReference type="NCBIfam" id="TIGR01068"/>
    </source>
</evidence>
<accession>A0A3A8IFJ3</accession>
<dbReference type="PANTHER" id="PTHR45663">
    <property type="entry name" value="GEO12009P1"/>
    <property type="match status" value="1"/>
</dbReference>
<evidence type="ECO:0000256" key="2">
    <source>
        <dbReference type="ARBA" id="ARBA00022448"/>
    </source>
</evidence>
<dbReference type="CDD" id="cd02947">
    <property type="entry name" value="TRX_family"/>
    <property type="match status" value="1"/>
</dbReference>
<evidence type="ECO:0000313" key="12">
    <source>
        <dbReference type="Proteomes" id="UP000563426"/>
    </source>
</evidence>
<evidence type="ECO:0000256" key="1">
    <source>
        <dbReference type="ARBA" id="ARBA00008987"/>
    </source>
</evidence>
<feature type="disulfide bond" description="Redox-active" evidence="9">
    <location>
        <begin position="33"/>
        <end position="36"/>
    </location>
</feature>
<dbReference type="NCBIfam" id="TIGR01068">
    <property type="entry name" value="thioredoxin"/>
    <property type="match status" value="1"/>
</dbReference>
<dbReference type="InterPro" id="IPR036249">
    <property type="entry name" value="Thioredoxin-like_sf"/>
</dbReference>